<proteinExistence type="inferred from homology"/>
<reference evidence="2 3" key="1">
    <citation type="journal article" date="2019" name="Int. J. Syst. Evol. Microbiol.">
        <title>The Global Catalogue of Microorganisms (GCM) 10K type strain sequencing project: providing services to taxonomists for standard genome sequencing and annotation.</title>
        <authorList>
            <consortium name="The Broad Institute Genomics Platform"/>
            <consortium name="The Broad Institute Genome Sequencing Center for Infectious Disease"/>
            <person name="Wu L."/>
            <person name="Ma J."/>
        </authorList>
    </citation>
    <scope>NUCLEOTIDE SEQUENCE [LARGE SCALE GENOMIC DNA]</scope>
    <source>
        <strain evidence="2 3">JCM 10303</strain>
    </source>
</reference>
<organism evidence="2 3">
    <name type="scientific">Saccharopolyspora erythraea</name>
    <name type="common">Streptomyces erythraeus</name>
    <dbReference type="NCBI Taxonomy" id="1836"/>
    <lineage>
        <taxon>Bacteria</taxon>
        <taxon>Bacillati</taxon>
        <taxon>Actinomycetota</taxon>
        <taxon>Actinomycetes</taxon>
        <taxon>Pseudonocardiales</taxon>
        <taxon>Pseudonocardiaceae</taxon>
        <taxon>Saccharopolyspora</taxon>
    </lineage>
</organism>
<dbReference type="InterPro" id="IPR001753">
    <property type="entry name" value="Enoyl-CoA_hydra/iso"/>
</dbReference>
<dbReference type="Gene3D" id="3.90.226.10">
    <property type="entry name" value="2-enoyl-CoA Hydratase, Chain A, domain 1"/>
    <property type="match status" value="1"/>
</dbReference>
<dbReference type="InterPro" id="IPR051683">
    <property type="entry name" value="Enoyl-CoA_Hydratase/Isomerase"/>
</dbReference>
<comment type="caution">
    <text evidence="2">The sequence shown here is derived from an EMBL/GenBank/DDBJ whole genome shotgun (WGS) entry which is preliminary data.</text>
</comment>
<evidence type="ECO:0000256" key="1">
    <source>
        <dbReference type="ARBA" id="ARBA00005254"/>
    </source>
</evidence>
<accession>A0ABN1CSU1</accession>
<dbReference type="Proteomes" id="UP001500729">
    <property type="component" value="Unassembled WGS sequence"/>
</dbReference>
<dbReference type="Pfam" id="PF00378">
    <property type="entry name" value="ECH_1"/>
    <property type="match status" value="1"/>
</dbReference>
<protein>
    <submittedName>
        <fullName evidence="2">Enoyl-CoA hydratase/isomerase family protein</fullName>
    </submittedName>
</protein>
<dbReference type="EMBL" id="BAAAGS010000013">
    <property type="protein sequence ID" value="GAA0524305.1"/>
    <property type="molecule type" value="Genomic_DNA"/>
</dbReference>
<dbReference type="SUPFAM" id="SSF52096">
    <property type="entry name" value="ClpP/crotonase"/>
    <property type="match status" value="1"/>
</dbReference>
<dbReference type="CDD" id="cd06558">
    <property type="entry name" value="crotonase-like"/>
    <property type="match status" value="1"/>
</dbReference>
<evidence type="ECO:0000313" key="3">
    <source>
        <dbReference type="Proteomes" id="UP001500729"/>
    </source>
</evidence>
<gene>
    <name evidence="2" type="ORF">GCM10009533_24510</name>
</gene>
<dbReference type="RefSeq" id="WP_009943562.1">
    <property type="nucleotide sequence ID" value="NZ_BAAAGS010000013.1"/>
</dbReference>
<evidence type="ECO:0000313" key="2">
    <source>
        <dbReference type="EMBL" id="GAA0524305.1"/>
    </source>
</evidence>
<sequence>MAPSALSIRGGCAELRLSRPEAGNALSADAVAELLDGLRAAERDPGCRTLVLSAEGTAFCTGVDLSAVDQPDAWPAEASAALMELLSGLAGSRLVTVAVVEGRATGGGVGLAACCDFVVAGPAASFRLTELLLGLVPAVITPFVSARVGRAVLRMALLAEEFDATAAQRLGLVDEVAQRPGDVVRRIVLALRRMPRPDAVDEFKQCRRMLGAEPAGYLEHAHRLFERAAADPAVRTRVRLLQREGML</sequence>
<dbReference type="InterPro" id="IPR029045">
    <property type="entry name" value="ClpP/crotonase-like_dom_sf"/>
</dbReference>
<keyword evidence="3" id="KW-1185">Reference proteome</keyword>
<comment type="similarity">
    <text evidence="1">Belongs to the enoyl-CoA hydratase/isomerase family.</text>
</comment>
<dbReference type="PANTHER" id="PTHR42964:SF1">
    <property type="entry name" value="POLYKETIDE BIOSYNTHESIS ENOYL-COA HYDRATASE PKSH-RELATED"/>
    <property type="match status" value="1"/>
</dbReference>
<name>A0ABN1CSU1_SACER</name>
<dbReference type="PANTHER" id="PTHR42964">
    <property type="entry name" value="ENOYL-COA HYDRATASE"/>
    <property type="match status" value="1"/>
</dbReference>